<dbReference type="PANTHER" id="PTHR38436:SF1">
    <property type="entry name" value="ESTER CYCLASE"/>
    <property type="match status" value="1"/>
</dbReference>
<name>A0A919RNF4_9ACTN</name>
<organism evidence="1 2">
    <name type="scientific">Sinosporangium siamense</name>
    <dbReference type="NCBI Taxonomy" id="1367973"/>
    <lineage>
        <taxon>Bacteria</taxon>
        <taxon>Bacillati</taxon>
        <taxon>Actinomycetota</taxon>
        <taxon>Actinomycetes</taxon>
        <taxon>Streptosporangiales</taxon>
        <taxon>Streptosporangiaceae</taxon>
        <taxon>Sinosporangium</taxon>
    </lineage>
</organism>
<reference evidence="1" key="1">
    <citation type="submission" date="2021-01" db="EMBL/GenBank/DDBJ databases">
        <title>Whole genome shotgun sequence of Sinosporangium siamense NBRC 109515.</title>
        <authorList>
            <person name="Komaki H."/>
            <person name="Tamura T."/>
        </authorList>
    </citation>
    <scope>NUCLEOTIDE SEQUENCE</scope>
    <source>
        <strain evidence="1">NBRC 109515</strain>
    </source>
</reference>
<dbReference type="AlphaFoldDB" id="A0A919RNF4"/>
<dbReference type="SUPFAM" id="SSF54427">
    <property type="entry name" value="NTF2-like"/>
    <property type="match status" value="1"/>
</dbReference>
<dbReference type="Pfam" id="PF07366">
    <property type="entry name" value="SnoaL"/>
    <property type="match status" value="1"/>
</dbReference>
<dbReference type="InterPro" id="IPR032710">
    <property type="entry name" value="NTF2-like_dom_sf"/>
</dbReference>
<accession>A0A919RNF4</accession>
<comment type="caution">
    <text evidence="1">The sequence shown here is derived from an EMBL/GenBank/DDBJ whole genome shotgun (WGS) entry which is preliminary data.</text>
</comment>
<dbReference type="Proteomes" id="UP000606172">
    <property type="component" value="Unassembled WGS sequence"/>
</dbReference>
<evidence type="ECO:0008006" key="3">
    <source>
        <dbReference type="Google" id="ProtNLM"/>
    </source>
</evidence>
<dbReference type="GO" id="GO:0030638">
    <property type="term" value="P:polyketide metabolic process"/>
    <property type="evidence" value="ECO:0007669"/>
    <property type="project" value="InterPro"/>
</dbReference>
<dbReference type="RefSeq" id="WP_204031392.1">
    <property type="nucleotide sequence ID" value="NZ_BOOW01000044.1"/>
</dbReference>
<sequence length="142" mass="15508">MTGAAREVMDRYISAFSDHDMETLKSTFSPAAVGTSPEGEAEGPEQFATYVQMFWDAFPDSRVESWQSTGVGDITVDEFSVVGTHTGPLVVAGRRIEPTGRSLQLRACFVCAVENGLIISMRLYFDQLDVLAQIGRLPDIGL</sequence>
<dbReference type="InterPro" id="IPR009959">
    <property type="entry name" value="Cyclase_SnoaL-like"/>
</dbReference>
<evidence type="ECO:0000313" key="1">
    <source>
        <dbReference type="EMBL" id="GII96387.1"/>
    </source>
</evidence>
<dbReference type="PANTHER" id="PTHR38436">
    <property type="entry name" value="POLYKETIDE CYCLASE SNOAL-LIKE DOMAIN"/>
    <property type="match status" value="1"/>
</dbReference>
<gene>
    <name evidence="1" type="ORF">Ssi02_66180</name>
</gene>
<proteinExistence type="predicted"/>
<dbReference type="Gene3D" id="3.10.450.50">
    <property type="match status" value="1"/>
</dbReference>
<evidence type="ECO:0000313" key="2">
    <source>
        <dbReference type="Proteomes" id="UP000606172"/>
    </source>
</evidence>
<keyword evidence="2" id="KW-1185">Reference proteome</keyword>
<dbReference type="EMBL" id="BOOW01000044">
    <property type="protein sequence ID" value="GII96387.1"/>
    <property type="molecule type" value="Genomic_DNA"/>
</dbReference>
<protein>
    <recommendedName>
        <fullName evidence="3">SnoaL-like domain-containing protein</fullName>
    </recommendedName>
</protein>